<dbReference type="PATRIC" id="fig|1262449.3.peg.4018"/>
<dbReference type="AlphaFoldDB" id="A0A0H3J5I8"/>
<protein>
    <submittedName>
        <fullName evidence="1">Uncharacterized protein</fullName>
    </submittedName>
</protein>
<dbReference type="EMBL" id="CP009268">
    <property type="protein sequence ID" value="AJA50188.1"/>
    <property type="molecule type" value="Genomic_DNA"/>
</dbReference>
<evidence type="ECO:0000313" key="4">
    <source>
        <dbReference type="Proteomes" id="UP000030905"/>
    </source>
</evidence>
<reference evidence="2" key="2">
    <citation type="submission" date="2015-10" db="EMBL/GenBank/DDBJ databases">
        <title>Improved Draft Genome Sequence of Clostridium pasteurianum Strain ATCC 6013 (DSM 525) Using a Hybrid Next-Generation Sequencing Approach.</title>
        <authorList>
            <person name="Pyne M.E."/>
            <person name="Utturkar S.M."/>
            <person name="Brown S.D."/>
            <person name="Moo-Young M."/>
            <person name="Chung D.A."/>
            <person name="Chou P.C."/>
        </authorList>
    </citation>
    <scope>NUCLEOTIDE SEQUENCE</scope>
    <source>
        <strain evidence="2">ATCC 6013</strain>
    </source>
</reference>
<dbReference type="eggNOG" id="ENOG5030GE0">
    <property type="taxonomic scope" value="Bacteria"/>
</dbReference>
<keyword evidence="4" id="KW-1185">Reference proteome</keyword>
<dbReference type="KEGG" id="cpae:CPAST_c00920"/>
<evidence type="ECO:0000313" key="1">
    <source>
        <dbReference type="EMBL" id="AJA50188.1"/>
    </source>
</evidence>
<evidence type="ECO:0000313" key="3">
    <source>
        <dbReference type="Proteomes" id="UP000028042"/>
    </source>
</evidence>
<proteinExistence type="predicted"/>
<dbReference type="Proteomes" id="UP000028042">
    <property type="component" value="Unassembled WGS sequence"/>
</dbReference>
<dbReference type="KEGG" id="cpat:CLPA_c00920"/>
<name>A0A0H3J5I8_CLOPA</name>
<sequence length="283" mass="33120">MTENKAFIPLYLNNDMINNLFTIVVQEFVESKSVNTKNQITINYRGPMSEFSDELFGKYVQGDINVQVVNEFSKQKTQASISKDIEVFMNLRKLLFKNNLIRDISLNENINNVNENDFVIMKCRLLQNPIVYYLQNLVNNMEIQNVFGNIKSINSSKFEVLRNLKEYMNTWKTNNCIKCVTTELCTPKSRFIVPIDLAYNISRFNYIGNCKINIMGKVINFIDKKNYDYMQLFGDNSLNFINENYFINFMNLNNIENNIETFSNKFICDDGNMIEVLPIAIFI</sequence>
<dbReference type="Proteomes" id="UP000030905">
    <property type="component" value="Chromosome"/>
</dbReference>
<dbReference type="GeneID" id="93072350"/>
<reference evidence="1 4" key="1">
    <citation type="journal article" date="2015" name="Genome Announc.">
        <title>Complete Genome Sequence of the Nitrogen-Fixing and Solvent-Producing Clostridium pasteurianum DSM 525.</title>
        <authorList>
            <person name="Poehlein A."/>
            <person name="Grosse-Honebrink A."/>
            <person name="Zhang Y."/>
            <person name="Minton N.P."/>
            <person name="Daniel R."/>
        </authorList>
    </citation>
    <scope>NUCLEOTIDE SEQUENCE [LARGE SCALE GENOMIC DNA]</scope>
    <source>
        <strain evidence="1">DSM 525</strain>
        <strain evidence="4">DSM 525 / ATCC 6013</strain>
    </source>
</reference>
<evidence type="ECO:0000313" key="2">
    <source>
        <dbReference type="EMBL" id="KRU13799.1"/>
    </source>
</evidence>
<accession>A0A0H3J5I8</accession>
<dbReference type="RefSeq" id="WP_003448206.1">
    <property type="nucleotide sequence ID" value="NZ_ANZB01000022.1"/>
</dbReference>
<dbReference type="EMBL" id="JPGY02000001">
    <property type="protein sequence ID" value="KRU13799.1"/>
    <property type="molecule type" value="Genomic_DNA"/>
</dbReference>
<organism evidence="1 4">
    <name type="scientific">Clostridium pasteurianum DSM 525 = ATCC 6013</name>
    <dbReference type="NCBI Taxonomy" id="1262449"/>
    <lineage>
        <taxon>Bacteria</taxon>
        <taxon>Bacillati</taxon>
        <taxon>Bacillota</taxon>
        <taxon>Clostridia</taxon>
        <taxon>Eubacteriales</taxon>
        <taxon>Clostridiaceae</taxon>
        <taxon>Clostridium</taxon>
    </lineage>
</organism>
<reference evidence="2 3" key="3">
    <citation type="journal article" name="Genome Announc.">
        <title>Improved Draft Genome Sequence of Clostridium pasteurianum Strain ATCC 6013 (DSM 525) Using a Hybrid Next-Generation Sequencing Approach.</title>
        <authorList>
            <person name="Pyne M.E."/>
            <person name="Utturkar S."/>
            <person name="Brown S.D."/>
            <person name="Moo-Young M."/>
            <person name="Chung D.A."/>
            <person name="Chou C.P."/>
        </authorList>
    </citation>
    <scope>NUCLEOTIDE SEQUENCE [LARGE SCALE GENOMIC DNA]</scope>
    <source>
        <strain evidence="2 3">ATCC 6013</strain>
    </source>
</reference>
<dbReference type="Pfam" id="PF19952">
    <property type="entry name" value="DUF6414"/>
    <property type="match status" value="1"/>
</dbReference>
<gene>
    <name evidence="1" type="ORF">CLPA_c00920</name>
    <name evidence="2" type="ORF">CP6013_03049</name>
</gene>
<dbReference type="InterPro" id="IPR045633">
    <property type="entry name" value="DUF6414"/>
</dbReference>